<dbReference type="SUPFAM" id="SSF109854">
    <property type="entry name" value="DinB/YfiT-like putative metalloenzymes"/>
    <property type="match status" value="1"/>
</dbReference>
<comment type="caution">
    <text evidence="2">The sequence shown here is derived from an EMBL/GenBank/DDBJ whole genome shotgun (WGS) entry which is preliminary data.</text>
</comment>
<dbReference type="InterPro" id="IPR024775">
    <property type="entry name" value="DinB-like"/>
</dbReference>
<gene>
    <name evidence="2" type="ORF">JL102_00565</name>
</gene>
<name>A0A937F2N4_9BACT</name>
<dbReference type="Proteomes" id="UP000659388">
    <property type="component" value="Unassembled WGS sequence"/>
</dbReference>
<dbReference type="Gene3D" id="1.20.120.450">
    <property type="entry name" value="dinb family like domain"/>
    <property type="match status" value="1"/>
</dbReference>
<evidence type="ECO:0000259" key="1">
    <source>
        <dbReference type="Pfam" id="PF12867"/>
    </source>
</evidence>
<accession>A0A937F2N4</accession>
<dbReference type="AlphaFoldDB" id="A0A937F2N4"/>
<dbReference type="InterPro" id="IPR034660">
    <property type="entry name" value="DinB/YfiT-like"/>
</dbReference>
<keyword evidence="3" id="KW-1185">Reference proteome</keyword>
<feature type="domain" description="DinB-like" evidence="1">
    <location>
        <begin position="24"/>
        <end position="175"/>
    </location>
</feature>
<protein>
    <submittedName>
        <fullName evidence="2">DinB family protein</fullName>
    </submittedName>
</protein>
<evidence type="ECO:0000313" key="3">
    <source>
        <dbReference type="Proteomes" id="UP000659388"/>
    </source>
</evidence>
<proteinExistence type="predicted"/>
<dbReference type="EMBL" id="JAESIY010000001">
    <property type="protein sequence ID" value="MBL3654605.1"/>
    <property type="molecule type" value="Genomic_DNA"/>
</dbReference>
<reference evidence="2" key="1">
    <citation type="submission" date="2021-01" db="EMBL/GenBank/DDBJ databases">
        <title>Fulvivirga kasyanovii gen. nov., sp nov., a novel member of the phylum Bacteroidetes isolated from seawater in a mussel farm.</title>
        <authorList>
            <person name="Zhao L.-H."/>
            <person name="Wang Z.-J."/>
        </authorList>
    </citation>
    <scope>NUCLEOTIDE SEQUENCE</scope>
    <source>
        <strain evidence="2">2943</strain>
    </source>
</reference>
<dbReference type="RefSeq" id="WP_202241552.1">
    <property type="nucleotide sequence ID" value="NZ_JAESIY010000001.1"/>
</dbReference>
<organism evidence="2 3">
    <name type="scientific">Fulvivirga sediminis</name>
    <dbReference type="NCBI Taxonomy" id="2803949"/>
    <lineage>
        <taxon>Bacteria</taxon>
        <taxon>Pseudomonadati</taxon>
        <taxon>Bacteroidota</taxon>
        <taxon>Cytophagia</taxon>
        <taxon>Cytophagales</taxon>
        <taxon>Fulvivirgaceae</taxon>
        <taxon>Fulvivirga</taxon>
    </lineage>
</organism>
<evidence type="ECO:0000313" key="2">
    <source>
        <dbReference type="EMBL" id="MBL3654605.1"/>
    </source>
</evidence>
<dbReference type="Pfam" id="PF12867">
    <property type="entry name" value="DinB_2"/>
    <property type="match status" value="1"/>
</dbReference>
<sequence>MNQKELINKLKQDNTTLVKFARNLKTLSIEDMQAKENEDWSITDCIEHMNISMEVYLNQILPRLATDLKPKNGPYKPGWLAAYFAKGMEPTDEGKIKHKMKTFKKLDPKQVSRNVNELERFIQNIETTIEITERIKEKNLKSFKVKTALGSWLKFYLGDALWFYTAHNLRHMLQIQNMLKNTVL</sequence>